<comment type="caution">
    <text evidence="1">The sequence shown here is derived from an EMBL/GenBank/DDBJ whole genome shotgun (WGS) entry which is preliminary data.</text>
</comment>
<organism evidence="1 2">
    <name type="scientific">Symbiodinium natans</name>
    <dbReference type="NCBI Taxonomy" id="878477"/>
    <lineage>
        <taxon>Eukaryota</taxon>
        <taxon>Sar</taxon>
        <taxon>Alveolata</taxon>
        <taxon>Dinophyceae</taxon>
        <taxon>Suessiales</taxon>
        <taxon>Symbiodiniaceae</taxon>
        <taxon>Symbiodinium</taxon>
    </lineage>
</organism>
<reference evidence="1" key="1">
    <citation type="submission" date="2021-02" db="EMBL/GenBank/DDBJ databases">
        <authorList>
            <person name="Dougan E. K."/>
            <person name="Rhodes N."/>
            <person name="Thang M."/>
            <person name="Chan C."/>
        </authorList>
    </citation>
    <scope>NUCLEOTIDE SEQUENCE</scope>
</reference>
<dbReference type="AlphaFoldDB" id="A0A812UE96"/>
<gene>
    <name evidence="1" type="ORF">SNAT2548_LOCUS31788</name>
</gene>
<evidence type="ECO:0000313" key="2">
    <source>
        <dbReference type="Proteomes" id="UP000604046"/>
    </source>
</evidence>
<evidence type="ECO:0000313" key="1">
    <source>
        <dbReference type="EMBL" id="CAE7562720.1"/>
    </source>
</evidence>
<keyword evidence="2" id="KW-1185">Reference proteome</keyword>
<dbReference type="Proteomes" id="UP000604046">
    <property type="component" value="Unassembled WGS sequence"/>
</dbReference>
<proteinExistence type="predicted"/>
<protein>
    <submittedName>
        <fullName evidence="1">Uncharacterized protein</fullName>
    </submittedName>
</protein>
<accession>A0A812UE96</accession>
<dbReference type="EMBL" id="CAJNDS010002675">
    <property type="protein sequence ID" value="CAE7562720.1"/>
    <property type="molecule type" value="Genomic_DNA"/>
</dbReference>
<sequence length="112" mass="12425">MHGARQVHSALAEYALALDQRPWHSHIEWQKDAFICPFVAFTNACTGGTGGETAQLCELRTRAWESVCKVCVNCVYSVCILEMRRARPTHSALAKCAASVKLARLQHVASWP</sequence>
<name>A0A812UE96_9DINO</name>